<comment type="subunit">
    <text evidence="8">NDH-1 can be composed of about 15 different subunits; different subcomplexes with different compositions have been identified which probably have different functions.</text>
</comment>
<evidence type="ECO:0000256" key="2">
    <source>
        <dbReference type="ARBA" id="ARBA00022719"/>
    </source>
</evidence>
<keyword evidence="6 8" id="KW-0520">NAD</keyword>
<reference evidence="9 10" key="1">
    <citation type="submission" date="2024-01" db="EMBL/GenBank/DDBJ databases">
        <title>Genomic insights into the taxonomy and metabolism of the cyanobacterium Pannus brasiliensis CCIBt3594.</title>
        <authorList>
            <person name="Machado M."/>
            <person name="Botero N.B."/>
            <person name="Andreote A.P.D."/>
            <person name="Feitosa A.M.T."/>
            <person name="Popin R."/>
            <person name="Sivonen K."/>
            <person name="Fiore M.F."/>
        </authorList>
    </citation>
    <scope>NUCLEOTIDE SEQUENCE [LARGE SCALE GENOMIC DNA]</scope>
    <source>
        <strain evidence="9 10">CCIBt3594</strain>
    </source>
</reference>
<comment type="subcellular location">
    <subcellularLocation>
        <location evidence="8">Cellular thylakoid membrane</location>
        <topology evidence="8">Peripheral membrane protein</topology>
        <orientation evidence="8">Cytoplasmic side</orientation>
    </subcellularLocation>
</comment>
<dbReference type="RefSeq" id="WP_332864733.1">
    <property type="nucleotide sequence ID" value="NZ_JBAFSM010000014.1"/>
</dbReference>
<sequence>MAGTIKKGALVRVVRETLENSLEAAASDRRLPSYLLDSKAEVLDIKDEYALLRFYVPTPNVWLKLDQLEPA</sequence>
<evidence type="ECO:0000256" key="8">
    <source>
        <dbReference type="HAMAP-Rule" id="MF_01354"/>
    </source>
</evidence>
<evidence type="ECO:0000256" key="3">
    <source>
        <dbReference type="ARBA" id="ARBA00022857"/>
    </source>
</evidence>
<evidence type="ECO:0000256" key="4">
    <source>
        <dbReference type="ARBA" id="ARBA00022957"/>
    </source>
</evidence>
<comment type="similarity">
    <text evidence="8">Belongs to the complex I NdhO subunit family.</text>
</comment>
<dbReference type="GO" id="GO:0016655">
    <property type="term" value="F:oxidoreductase activity, acting on NAD(P)H, quinone or similar compound as acceptor"/>
    <property type="evidence" value="ECO:0007669"/>
    <property type="project" value="UniProtKB-UniRule"/>
</dbReference>
<name>A0AAW9QJH4_9CHRO</name>
<dbReference type="Pfam" id="PF11910">
    <property type="entry name" value="NdhO"/>
    <property type="match status" value="1"/>
</dbReference>
<proteinExistence type="inferred from homology"/>
<dbReference type="Proteomes" id="UP001328733">
    <property type="component" value="Unassembled WGS sequence"/>
</dbReference>
<protein>
    <recommendedName>
        <fullName evidence="8">NAD(P)H-quinone oxidoreductase subunit O</fullName>
        <ecNumber evidence="8">7.1.1.-</ecNumber>
    </recommendedName>
    <alternativeName>
        <fullName evidence="8">NAD(P)H dehydrogenase I subunit O</fullName>
        <shortName evidence="8">NDH-1 subunit O</shortName>
        <shortName evidence="8">NDH-O</shortName>
    </alternativeName>
</protein>
<dbReference type="EMBL" id="JBAFSM010000014">
    <property type="protein sequence ID" value="MEG3437248.1"/>
    <property type="molecule type" value="Genomic_DNA"/>
</dbReference>
<organism evidence="9 10">
    <name type="scientific">Pannus brasiliensis CCIBt3594</name>
    <dbReference type="NCBI Taxonomy" id="1427578"/>
    <lineage>
        <taxon>Bacteria</taxon>
        <taxon>Bacillati</taxon>
        <taxon>Cyanobacteriota</taxon>
        <taxon>Cyanophyceae</taxon>
        <taxon>Oscillatoriophycideae</taxon>
        <taxon>Chroococcales</taxon>
        <taxon>Microcystaceae</taxon>
        <taxon>Pannus</taxon>
    </lineage>
</organism>
<keyword evidence="3 8" id="KW-0521">NADP</keyword>
<evidence type="ECO:0000256" key="6">
    <source>
        <dbReference type="ARBA" id="ARBA00023027"/>
    </source>
</evidence>
<evidence type="ECO:0000256" key="1">
    <source>
        <dbReference type="ARBA" id="ARBA00022448"/>
    </source>
</evidence>
<evidence type="ECO:0000256" key="7">
    <source>
        <dbReference type="ARBA" id="ARBA00023136"/>
    </source>
</evidence>
<comment type="function">
    <text evidence="8">NDH-1 shuttles electrons from an unknown electron donor, via FMN and iron-sulfur (Fe-S) centers, to quinones in the respiratory and/or the photosynthetic chain. The immediate electron acceptor for the enzyme in this species is believed to be plastoquinone. Couples the redox reaction to proton translocation, and thus conserves the redox energy in a proton gradient. Cyanobacterial NDH-1 also plays a role in inorganic carbon-concentration.</text>
</comment>
<evidence type="ECO:0000313" key="10">
    <source>
        <dbReference type="Proteomes" id="UP001328733"/>
    </source>
</evidence>
<comment type="caution">
    <text evidence="9">The sequence shown here is derived from an EMBL/GenBank/DDBJ whole genome shotgun (WGS) entry which is preliminary data.</text>
</comment>
<accession>A0AAW9QJH4</accession>
<gene>
    <name evidence="8" type="primary">ndhO</name>
    <name evidence="9" type="ORF">V0288_08970</name>
</gene>
<dbReference type="GO" id="GO:0031676">
    <property type="term" value="C:plasma membrane-derived thylakoid membrane"/>
    <property type="evidence" value="ECO:0007669"/>
    <property type="project" value="UniProtKB-SubCell"/>
</dbReference>
<keyword evidence="5 8" id="KW-1278">Translocase</keyword>
<keyword evidence="2 8" id="KW-0874">Quinone</keyword>
<comment type="catalytic activity">
    <reaction evidence="8">
        <text>a plastoquinone + NADPH + (n+1) H(+)(in) = a plastoquinol + NADP(+) + n H(+)(out)</text>
        <dbReference type="Rhea" id="RHEA:42612"/>
        <dbReference type="Rhea" id="RHEA-COMP:9561"/>
        <dbReference type="Rhea" id="RHEA-COMP:9562"/>
        <dbReference type="ChEBI" id="CHEBI:15378"/>
        <dbReference type="ChEBI" id="CHEBI:17757"/>
        <dbReference type="ChEBI" id="CHEBI:57783"/>
        <dbReference type="ChEBI" id="CHEBI:58349"/>
        <dbReference type="ChEBI" id="CHEBI:62192"/>
    </reaction>
</comment>
<dbReference type="HAMAP" id="MF_01354">
    <property type="entry name" value="NDH1_NDH1O"/>
    <property type="match status" value="1"/>
</dbReference>
<comment type="catalytic activity">
    <reaction evidence="8">
        <text>a plastoquinone + NADH + (n+1) H(+)(in) = a plastoquinol + NAD(+) + n H(+)(out)</text>
        <dbReference type="Rhea" id="RHEA:42608"/>
        <dbReference type="Rhea" id="RHEA-COMP:9561"/>
        <dbReference type="Rhea" id="RHEA-COMP:9562"/>
        <dbReference type="ChEBI" id="CHEBI:15378"/>
        <dbReference type="ChEBI" id="CHEBI:17757"/>
        <dbReference type="ChEBI" id="CHEBI:57540"/>
        <dbReference type="ChEBI" id="CHEBI:57945"/>
        <dbReference type="ChEBI" id="CHEBI:62192"/>
    </reaction>
</comment>
<dbReference type="AlphaFoldDB" id="A0AAW9QJH4"/>
<evidence type="ECO:0000256" key="5">
    <source>
        <dbReference type="ARBA" id="ARBA00022967"/>
    </source>
</evidence>
<keyword evidence="8" id="KW-0793">Thylakoid</keyword>
<dbReference type="GO" id="GO:0048038">
    <property type="term" value="F:quinone binding"/>
    <property type="evidence" value="ECO:0007669"/>
    <property type="project" value="UniProtKB-KW"/>
</dbReference>
<dbReference type="InterPro" id="IPR020905">
    <property type="entry name" value="NdhO"/>
</dbReference>
<keyword evidence="7 8" id="KW-0472">Membrane</keyword>
<keyword evidence="1 8" id="KW-0813">Transport</keyword>
<keyword evidence="4 8" id="KW-0618">Plastoquinone</keyword>
<dbReference type="EC" id="7.1.1.-" evidence="8"/>
<keyword evidence="10" id="KW-1185">Reference proteome</keyword>
<evidence type="ECO:0000313" key="9">
    <source>
        <dbReference type="EMBL" id="MEG3437248.1"/>
    </source>
</evidence>